<feature type="region of interest" description="Disordered" evidence="1">
    <location>
        <begin position="47"/>
        <end position="71"/>
    </location>
</feature>
<dbReference type="EMBL" id="BARW01035259">
    <property type="protein sequence ID" value="GAJ18994.1"/>
    <property type="molecule type" value="Genomic_DNA"/>
</dbReference>
<protein>
    <recommendedName>
        <fullName evidence="2">Nuclease associated modular domain-containing protein</fullName>
    </recommendedName>
</protein>
<feature type="domain" description="Nuclease associated modular" evidence="2">
    <location>
        <begin position="106"/>
        <end position="122"/>
    </location>
</feature>
<dbReference type="SMART" id="SM00496">
    <property type="entry name" value="IENR2"/>
    <property type="match status" value="3"/>
</dbReference>
<feature type="domain" description="Nuclease associated modular" evidence="2">
    <location>
        <begin position="123"/>
        <end position="139"/>
    </location>
</feature>
<feature type="domain" description="Nuclease associated modular" evidence="2">
    <location>
        <begin position="71"/>
        <end position="87"/>
    </location>
</feature>
<feature type="region of interest" description="Disordered" evidence="1">
    <location>
        <begin position="93"/>
        <end position="122"/>
    </location>
</feature>
<reference evidence="3" key="1">
    <citation type="journal article" date="2014" name="Front. Microbiol.">
        <title>High frequency of phylogenetically diverse reductive dehalogenase-homologous genes in deep subseafloor sedimentary metagenomes.</title>
        <authorList>
            <person name="Kawai M."/>
            <person name="Futagami T."/>
            <person name="Toyoda A."/>
            <person name="Takaki Y."/>
            <person name="Nishi S."/>
            <person name="Hori S."/>
            <person name="Arai W."/>
            <person name="Tsubouchi T."/>
            <person name="Morono Y."/>
            <person name="Uchiyama I."/>
            <person name="Ito T."/>
            <person name="Fujiyama A."/>
            <person name="Inagaki F."/>
            <person name="Takami H."/>
        </authorList>
    </citation>
    <scope>NUCLEOTIDE SEQUENCE</scope>
    <source>
        <strain evidence="3">Expedition CK06-06</strain>
    </source>
</reference>
<proteinExistence type="predicted"/>
<dbReference type="AlphaFoldDB" id="X1UNC6"/>
<sequence length="188" mass="22668">MNEYKEKEWLEQKYWEEGLSTYKISSICSTCPSQIFRWLQKHGIKTRSRSEAEMGKRNHMHDKTGERNPFYGKHHSQEAIKKMSEAVREWYEEHPNAQKGKNNPMYGKKRSEEAKRKTSQSLKGRIFTKQHRERQSEAAKRNWENPEYRDVIIKALFRKPNRQEEVLINLIRKHNLPYLSTARLSYRL</sequence>
<evidence type="ECO:0000313" key="3">
    <source>
        <dbReference type="EMBL" id="GAJ18994.1"/>
    </source>
</evidence>
<evidence type="ECO:0000259" key="2">
    <source>
        <dbReference type="SMART" id="SM00496"/>
    </source>
</evidence>
<comment type="caution">
    <text evidence="3">The sequence shown here is derived from an EMBL/GenBank/DDBJ whole genome shotgun (WGS) entry which is preliminary data.</text>
</comment>
<accession>X1UNC6</accession>
<evidence type="ECO:0000256" key="1">
    <source>
        <dbReference type="SAM" id="MobiDB-lite"/>
    </source>
</evidence>
<organism evidence="3">
    <name type="scientific">marine sediment metagenome</name>
    <dbReference type="NCBI Taxonomy" id="412755"/>
    <lineage>
        <taxon>unclassified sequences</taxon>
        <taxon>metagenomes</taxon>
        <taxon>ecological metagenomes</taxon>
    </lineage>
</organism>
<feature type="compositionally biased region" description="Basic and acidic residues" evidence="1">
    <location>
        <begin position="48"/>
        <end position="66"/>
    </location>
</feature>
<dbReference type="GO" id="GO:0003677">
    <property type="term" value="F:DNA binding"/>
    <property type="evidence" value="ECO:0007669"/>
    <property type="project" value="InterPro"/>
</dbReference>
<dbReference type="SUPFAM" id="SSF64496">
    <property type="entry name" value="DNA-binding domain of intron-encoded endonucleases"/>
    <property type="match status" value="2"/>
</dbReference>
<name>X1UNC6_9ZZZZ</name>
<dbReference type="Pfam" id="PF07460">
    <property type="entry name" value="NUMOD3"/>
    <property type="match status" value="2"/>
</dbReference>
<dbReference type="InterPro" id="IPR003611">
    <property type="entry name" value="NUMOD3"/>
</dbReference>
<gene>
    <name evidence="3" type="ORF">S12H4_55038</name>
</gene>